<evidence type="ECO:0000256" key="1">
    <source>
        <dbReference type="SAM" id="SignalP"/>
    </source>
</evidence>
<feature type="signal peptide" evidence="1">
    <location>
        <begin position="1"/>
        <end position="25"/>
    </location>
</feature>
<protein>
    <submittedName>
        <fullName evidence="2">Uncharacterized protein</fullName>
    </submittedName>
</protein>
<reference evidence="2" key="1">
    <citation type="submission" date="2021-03" db="EMBL/GenBank/DDBJ databases">
        <authorList>
            <person name="Kanchanasin P."/>
            <person name="Saeng-In P."/>
            <person name="Phongsopitanun W."/>
            <person name="Yuki M."/>
            <person name="Kudo T."/>
            <person name="Ohkuma M."/>
            <person name="Tanasupawat S."/>
        </authorList>
    </citation>
    <scope>NUCLEOTIDE SEQUENCE</scope>
    <source>
        <strain evidence="2">GKU 128</strain>
    </source>
</reference>
<feature type="chain" id="PRO_5038535640" evidence="1">
    <location>
        <begin position="26"/>
        <end position="554"/>
    </location>
</feature>
<sequence>MAGKKSFVAATAVAAVAAGSACVVALDGPDQANARGVAAAQAQQAPSAARDRYPHGLRGEAVTGVRQKPAKAQALSATRAGVKVTLDVLDRTGKAVDAMVELYPLAGGDSLYAEVKGGHVQGDLPAGRYAVLTHVNTKEPNGTTSAALVYLPQVKVAAGTKIMLDARKAEPVAVSVDRADAKLGEGELRVSQLIAGKRVATSYFMGLKNAYITPTGAAPGLILGIQALFTRNGAESGSPYLYNVAREFKGGIPHRPALNAKTKNLAAVRTTYGTDGRAACAGAHSGVAWADNAGAIGFFTGIGAAPAVRTEYYTPGFKWSLDWMNGKPDCQFDFDTTEVWNGTVSFPKAGSYRRSLTPAPFGPRGGVVIWGEHDGGEPALFIPMHSTGSGTSMMAPYPGATGQSILRDAKGKVVYSYDQPGAAWKWPVPKPGVYTLTVDEKRAAPLAIRQHAVWRFTVKNGKVIPLPSIVWGTPLDARSRAQAGKPQRLTITAAAKPKLWVSSDDGKTWKPLAVTGSGKKWTATLTNPQQGFVSLRALAPGVDQTVIRAYAIKK</sequence>
<dbReference type="Proteomes" id="UP000669179">
    <property type="component" value="Unassembled WGS sequence"/>
</dbReference>
<accession>A0A939PJZ4</accession>
<dbReference type="PROSITE" id="PS51257">
    <property type="entry name" value="PROKAR_LIPOPROTEIN"/>
    <property type="match status" value="1"/>
</dbReference>
<gene>
    <name evidence="2" type="ORF">J4573_25955</name>
</gene>
<dbReference type="RefSeq" id="WP_208258425.1">
    <property type="nucleotide sequence ID" value="NZ_JAGEOJ010000010.1"/>
</dbReference>
<dbReference type="AlphaFoldDB" id="A0A939PJZ4"/>
<keyword evidence="1" id="KW-0732">Signal</keyword>
<comment type="caution">
    <text evidence="2">The sequence shown here is derived from an EMBL/GenBank/DDBJ whole genome shotgun (WGS) entry which is preliminary data.</text>
</comment>
<name>A0A939PJZ4_9ACTN</name>
<evidence type="ECO:0000313" key="2">
    <source>
        <dbReference type="EMBL" id="MBO2450574.1"/>
    </source>
</evidence>
<proteinExistence type="predicted"/>
<evidence type="ECO:0000313" key="3">
    <source>
        <dbReference type="Proteomes" id="UP000669179"/>
    </source>
</evidence>
<dbReference type="EMBL" id="JAGEOJ010000010">
    <property type="protein sequence ID" value="MBO2450574.1"/>
    <property type="molecule type" value="Genomic_DNA"/>
</dbReference>
<organism evidence="2 3">
    <name type="scientific">Actinomadura barringtoniae</name>
    <dbReference type="NCBI Taxonomy" id="1427535"/>
    <lineage>
        <taxon>Bacteria</taxon>
        <taxon>Bacillati</taxon>
        <taxon>Actinomycetota</taxon>
        <taxon>Actinomycetes</taxon>
        <taxon>Streptosporangiales</taxon>
        <taxon>Thermomonosporaceae</taxon>
        <taxon>Actinomadura</taxon>
    </lineage>
</organism>
<keyword evidence="3" id="KW-1185">Reference proteome</keyword>